<feature type="transmembrane region" description="Helical" evidence="1">
    <location>
        <begin position="221"/>
        <end position="243"/>
    </location>
</feature>
<evidence type="ECO:0000256" key="2">
    <source>
        <dbReference type="SAM" id="SignalP"/>
    </source>
</evidence>
<evidence type="ECO:0008006" key="5">
    <source>
        <dbReference type="Google" id="ProtNLM"/>
    </source>
</evidence>
<keyword evidence="1" id="KW-0812">Transmembrane</keyword>
<feature type="transmembrane region" description="Helical" evidence="1">
    <location>
        <begin position="263"/>
        <end position="287"/>
    </location>
</feature>
<feature type="transmembrane region" description="Helical" evidence="1">
    <location>
        <begin position="354"/>
        <end position="372"/>
    </location>
</feature>
<feature type="signal peptide" evidence="2">
    <location>
        <begin position="1"/>
        <end position="21"/>
    </location>
</feature>
<feature type="chain" id="PRO_5009582833" description="Polymer-forming cytoskeletal protein" evidence="2">
    <location>
        <begin position="22"/>
        <end position="377"/>
    </location>
</feature>
<evidence type="ECO:0000313" key="3">
    <source>
        <dbReference type="EMBL" id="OGZ33639.1"/>
    </source>
</evidence>
<name>A0A1G2F6G9_9BACT</name>
<feature type="transmembrane region" description="Helical" evidence="1">
    <location>
        <begin position="293"/>
        <end position="320"/>
    </location>
</feature>
<protein>
    <recommendedName>
        <fullName evidence="5">Polymer-forming cytoskeletal protein</fullName>
    </recommendedName>
</protein>
<evidence type="ECO:0000256" key="1">
    <source>
        <dbReference type="SAM" id="Phobius"/>
    </source>
</evidence>
<organism evidence="3 4">
    <name type="scientific">Candidatus Portnoybacteria bacterium RBG_19FT_COMBO_36_7</name>
    <dbReference type="NCBI Taxonomy" id="1801992"/>
    <lineage>
        <taxon>Bacteria</taxon>
        <taxon>Candidatus Portnoyibacteriota</taxon>
    </lineage>
</organism>
<keyword evidence="1" id="KW-0472">Membrane</keyword>
<dbReference type="Proteomes" id="UP000179099">
    <property type="component" value="Unassembled WGS sequence"/>
</dbReference>
<feature type="transmembrane region" description="Helical" evidence="1">
    <location>
        <begin position="332"/>
        <end position="348"/>
    </location>
</feature>
<keyword evidence="2" id="KW-0732">Signal</keyword>
<dbReference type="STRING" id="1801992.A2Y98_01765"/>
<gene>
    <name evidence="3" type="ORF">A2Y98_01765</name>
</gene>
<sequence>MKKIFIISAAILILIPFAASAALIEKDTSYTLSKEKTVATNVYAMGSSIMFLGNASEDLLAVGGTIVVSGNVSKDLSLAGGTINISGETGEDVRVGGGTINLDGKVGGELAALGGQIIIGPGAEVKKDSYIIGGNILINGHLGQYLVIKGETVTIDGVIDGSVKITASEKITIGSSAQIKGALDYSAPHRAEIEEGAKISGAVTYKQYIVPKTGVKTKGAFILWMLVKGLMVLLAAVVVSLLIKKQTQAAVRYALPNFGKELLRGFIILVVLPVAVIISFITVFGGILGGAALLLYITMAFFGAILSPIILGALLAKYIFKQTNFEGDWKSAILGSVVWGALYFVPYIGKTVCFVFFLAAFGTLFNFLYKHFREAEK</sequence>
<accession>A0A1G2F6G9</accession>
<proteinExistence type="predicted"/>
<dbReference type="EMBL" id="MHMW01000028">
    <property type="protein sequence ID" value="OGZ33639.1"/>
    <property type="molecule type" value="Genomic_DNA"/>
</dbReference>
<keyword evidence="1" id="KW-1133">Transmembrane helix</keyword>
<reference evidence="3 4" key="1">
    <citation type="journal article" date="2016" name="Nat. Commun.">
        <title>Thousands of microbial genomes shed light on interconnected biogeochemical processes in an aquifer system.</title>
        <authorList>
            <person name="Anantharaman K."/>
            <person name="Brown C.T."/>
            <person name="Hug L.A."/>
            <person name="Sharon I."/>
            <person name="Castelle C.J."/>
            <person name="Probst A.J."/>
            <person name="Thomas B.C."/>
            <person name="Singh A."/>
            <person name="Wilkins M.J."/>
            <person name="Karaoz U."/>
            <person name="Brodie E.L."/>
            <person name="Williams K.H."/>
            <person name="Hubbard S.S."/>
            <person name="Banfield J.F."/>
        </authorList>
    </citation>
    <scope>NUCLEOTIDE SEQUENCE [LARGE SCALE GENOMIC DNA]</scope>
</reference>
<evidence type="ECO:0000313" key="4">
    <source>
        <dbReference type="Proteomes" id="UP000179099"/>
    </source>
</evidence>
<comment type="caution">
    <text evidence="3">The sequence shown here is derived from an EMBL/GenBank/DDBJ whole genome shotgun (WGS) entry which is preliminary data.</text>
</comment>
<dbReference type="AlphaFoldDB" id="A0A1G2F6G9"/>